<keyword evidence="2" id="KW-1185">Reference proteome</keyword>
<reference evidence="1 2" key="2">
    <citation type="submission" date="2017-09" db="EMBL/GenBank/DDBJ databases">
        <title>Bacillus patelloidae sp. nov., isolated from the intestinal tract of a marine limpet.</title>
        <authorList>
            <person name="Liu R."/>
            <person name="Dong C."/>
            <person name="Shao Z."/>
        </authorList>
    </citation>
    <scope>NUCLEOTIDE SEQUENCE [LARGE SCALE GENOMIC DNA]</scope>
    <source>
        <strain evidence="1 2">SA5d-4</strain>
    </source>
</reference>
<reference evidence="2" key="1">
    <citation type="submission" date="2017-08" db="EMBL/GenBank/DDBJ databases">
        <authorList>
            <person name="Huang Z."/>
        </authorList>
    </citation>
    <scope>NUCLEOTIDE SEQUENCE [LARGE SCALE GENOMIC DNA]</scope>
    <source>
        <strain evidence="2">SA5d-4</strain>
    </source>
</reference>
<dbReference type="RefSeq" id="WP_094923954.1">
    <property type="nucleotide sequence ID" value="NZ_NPIA01000003.1"/>
</dbReference>
<dbReference type="AlphaFoldDB" id="A0A263BUY3"/>
<protein>
    <submittedName>
        <fullName evidence="1">Uncharacterized protein</fullName>
    </submittedName>
</protein>
<dbReference type="Proteomes" id="UP000217083">
    <property type="component" value="Unassembled WGS sequence"/>
</dbReference>
<comment type="caution">
    <text evidence="1">The sequence shown here is derived from an EMBL/GenBank/DDBJ whole genome shotgun (WGS) entry which is preliminary data.</text>
</comment>
<dbReference type="EMBL" id="NPIA01000003">
    <property type="protein sequence ID" value="OZM57352.1"/>
    <property type="molecule type" value="Genomic_DNA"/>
</dbReference>
<sequence>MSITKIKLIPKEDMLHFQKIVIKAYPGWKLYFEEKLAKVKEKNHFIQENYHFSNFCLRG</sequence>
<evidence type="ECO:0000313" key="2">
    <source>
        <dbReference type="Proteomes" id="UP000217083"/>
    </source>
</evidence>
<gene>
    <name evidence="1" type="ORF">CIB95_07780</name>
</gene>
<evidence type="ECO:0000313" key="1">
    <source>
        <dbReference type="EMBL" id="OZM57352.1"/>
    </source>
</evidence>
<accession>A0A263BUY3</accession>
<proteinExistence type="predicted"/>
<organism evidence="1 2">
    <name type="scientific">Lottiidibacillus patelloidae</name>
    <dbReference type="NCBI Taxonomy" id="2670334"/>
    <lineage>
        <taxon>Bacteria</taxon>
        <taxon>Bacillati</taxon>
        <taxon>Bacillota</taxon>
        <taxon>Bacilli</taxon>
        <taxon>Bacillales</taxon>
        <taxon>Bacillaceae</taxon>
        <taxon>Lottiidibacillus</taxon>
    </lineage>
</organism>
<name>A0A263BUY3_9BACI</name>